<protein>
    <submittedName>
        <fullName evidence="1">Uncharacterized protein</fullName>
    </submittedName>
</protein>
<reference evidence="1 2" key="1">
    <citation type="submission" date="2018-01" db="EMBL/GenBank/DDBJ databases">
        <title>Species boundaries and ecological features among Paraburkholderia terrae DSMZ17804T, P. hospita DSMZ17164T and P. caribensis DSMZ13236T.</title>
        <authorList>
            <person name="Pratama A.A."/>
        </authorList>
    </citation>
    <scope>NUCLEOTIDE SEQUENCE [LARGE SCALE GENOMIC DNA]</scope>
    <source>
        <strain evidence="1 2">DSM 17804</strain>
    </source>
</reference>
<dbReference type="EMBL" id="CP026113">
    <property type="protein sequence ID" value="AUT64978.1"/>
    <property type="molecule type" value="Genomic_DNA"/>
</dbReference>
<gene>
    <name evidence="1" type="ORF">C2L65_35890</name>
</gene>
<dbReference type="AlphaFoldDB" id="A0A2I8EZS8"/>
<dbReference type="Proteomes" id="UP000243502">
    <property type="component" value="Chromosome 3"/>
</dbReference>
<accession>A0A2I8EZS8</accession>
<dbReference type="RefSeq" id="WP_042304785.1">
    <property type="nucleotide sequence ID" value="NZ_CP026113.1"/>
</dbReference>
<evidence type="ECO:0000313" key="2">
    <source>
        <dbReference type="Proteomes" id="UP000243502"/>
    </source>
</evidence>
<sequence>MSSFFGAIQHWFAGDLYGRHLGLILQEVGSRQPEALTSFLKDVFAIHRDELRNVRFQAEYRFRGLRGWRRADLAVFREDEDEPFVLVEIKYFDKPMPETEVKPAQLADYAAWKRRKGAGHHVLLLSRELYRSEGIEARRWDALTRHLRKFSARSELVAMLIEYLEEEGNAMQDIDGRALTRYLKRLLCNKPGANNLNGPVEFAALLKNVQLVSGVFHGHFKTAWRSAGLSTEGEGYDRRSKVASIDFELWNRLKPVKNVEVLLDDDGRLWNEYKNGGTVFVFARHSLGHAENWMRVRYGMLFEITPENDENNPPKAFLRAEVRGRAIYNNGLAIHRERKIDFVHLTDSVERYSEKIETHLSKLILDVVGKTLDAKLHLNAQQKKALSLLKRSLSSNQQPRLLDAAA</sequence>
<organism evidence="1 2">
    <name type="scientific">Paraburkholderia terrae</name>
    <dbReference type="NCBI Taxonomy" id="311230"/>
    <lineage>
        <taxon>Bacteria</taxon>
        <taxon>Pseudomonadati</taxon>
        <taxon>Pseudomonadota</taxon>
        <taxon>Betaproteobacteria</taxon>
        <taxon>Burkholderiales</taxon>
        <taxon>Burkholderiaceae</taxon>
        <taxon>Paraburkholderia</taxon>
    </lineage>
</organism>
<dbReference type="OrthoDB" id="9152085at2"/>
<evidence type="ECO:0000313" key="1">
    <source>
        <dbReference type="EMBL" id="AUT64978.1"/>
    </source>
</evidence>
<proteinExistence type="predicted"/>
<name>A0A2I8EZS8_9BURK</name>
<dbReference type="KEGG" id="pter:C2L65_35890"/>